<feature type="compositionally biased region" description="Acidic residues" evidence="7">
    <location>
        <begin position="364"/>
        <end position="375"/>
    </location>
</feature>
<accession>S8FQV4</accession>
<evidence type="ECO:0000256" key="7">
    <source>
        <dbReference type="SAM" id="MobiDB-lite"/>
    </source>
</evidence>
<reference evidence="10 11" key="1">
    <citation type="journal article" date="2012" name="Science">
        <title>The Paleozoic origin of enzymatic lignin decomposition reconstructed from 31 fungal genomes.</title>
        <authorList>
            <person name="Floudas D."/>
            <person name="Binder M."/>
            <person name="Riley R."/>
            <person name="Barry K."/>
            <person name="Blanchette R.A."/>
            <person name="Henrissat B."/>
            <person name="Martinez A.T."/>
            <person name="Otillar R."/>
            <person name="Spatafora J.W."/>
            <person name="Yadav J.S."/>
            <person name="Aerts A."/>
            <person name="Benoit I."/>
            <person name="Boyd A."/>
            <person name="Carlson A."/>
            <person name="Copeland A."/>
            <person name="Coutinho P.M."/>
            <person name="de Vries R.P."/>
            <person name="Ferreira P."/>
            <person name="Findley K."/>
            <person name="Foster B."/>
            <person name="Gaskell J."/>
            <person name="Glotzer D."/>
            <person name="Gorecki P."/>
            <person name="Heitman J."/>
            <person name="Hesse C."/>
            <person name="Hori C."/>
            <person name="Igarashi K."/>
            <person name="Jurgens J.A."/>
            <person name="Kallen N."/>
            <person name="Kersten P."/>
            <person name="Kohler A."/>
            <person name="Kuees U."/>
            <person name="Kumar T.K.A."/>
            <person name="Kuo A."/>
            <person name="LaButti K."/>
            <person name="Larrondo L.F."/>
            <person name="Lindquist E."/>
            <person name="Ling A."/>
            <person name="Lombard V."/>
            <person name="Lucas S."/>
            <person name="Lundell T."/>
            <person name="Martin R."/>
            <person name="McLaughlin D.J."/>
            <person name="Morgenstern I."/>
            <person name="Morin E."/>
            <person name="Murat C."/>
            <person name="Nagy L.G."/>
            <person name="Nolan M."/>
            <person name="Ohm R.A."/>
            <person name="Patyshakuliyeva A."/>
            <person name="Rokas A."/>
            <person name="Ruiz-Duenas F.J."/>
            <person name="Sabat G."/>
            <person name="Salamov A."/>
            <person name="Samejima M."/>
            <person name="Schmutz J."/>
            <person name="Slot J.C."/>
            <person name="St John F."/>
            <person name="Stenlid J."/>
            <person name="Sun H."/>
            <person name="Sun S."/>
            <person name="Syed K."/>
            <person name="Tsang A."/>
            <person name="Wiebenga A."/>
            <person name="Young D."/>
            <person name="Pisabarro A."/>
            <person name="Eastwood D.C."/>
            <person name="Martin F."/>
            <person name="Cullen D."/>
            <person name="Grigoriev I.V."/>
            <person name="Hibbett D.S."/>
        </authorList>
    </citation>
    <scope>NUCLEOTIDE SEQUENCE</scope>
    <source>
        <strain evidence="11">FP-58527</strain>
    </source>
</reference>
<dbReference type="eggNOG" id="KOG1607">
    <property type="taxonomic scope" value="Eukaryota"/>
</dbReference>
<dbReference type="GO" id="GO:0016020">
    <property type="term" value="C:membrane"/>
    <property type="evidence" value="ECO:0007669"/>
    <property type="project" value="UniProtKB-SubCell"/>
</dbReference>
<evidence type="ECO:0000259" key="9">
    <source>
        <dbReference type="PROSITE" id="PS50922"/>
    </source>
</evidence>
<evidence type="ECO:0000313" key="11">
    <source>
        <dbReference type="Proteomes" id="UP000015241"/>
    </source>
</evidence>
<comment type="similarity">
    <text evidence="2">Belongs to the sphingosine N-acyltransferase family.</text>
</comment>
<feature type="region of interest" description="Disordered" evidence="7">
    <location>
        <begin position="359"/>
        <end position="382"/>
    </location>
</feature>
<feature type="transmembrane region" description="Helical" evidence="8">
    <location>
        <begin position="227"/>
        <end position="253"/>
    </location>
</feature>
<protein>
    <recommendedName>
        <fullName evidence="9">TLC domain-containing protein</fullName>
    </recommendedName>
</protein>
<evidence type="ECO:0000256" key="1">
    <source>
        <dbReference type="ARBA" id="ARBA00004141"/>
    </source>
</evidence>
<feature type="transmembrane region" description="Helical" evidence="8">
    <location>
        <begin position="41"/>
        <end position="59"/>
    </location>
</feature>
<dbReference type="SMART" id="SM00724">
    <property type="entry name" value="TLC"/>
    <property type="match status" value="1"/>
</dbReference>
<dbReference type="PANTHER" id="PTHR12560">
    <property type="entry name" value="LONGEVITY ASSURANCE FACTOR 1 LAG1"/>
    <property type="match status" value="1"/>
</dbReference>
<dbReference type="InParanoid" id="S8FQV4"/>
<dbReference type="EMBL" id="KE504129">
    <property type="protein sequence ID" value="EPT03631.1"/>
    <property type="molecule type" value="Genomic_DNA"/>
</dbReference>
<evidence type="ECO:0000256" key="6">
    <source>
        <dbReference type="PROSITE-ProRule" id="PRU00205"/>
    </source>
</evidence>
<feature type="domain" description="TLC" evidence="9">
    <location>
        <begin position="141"/>
        <end position="356"/>
    </location>
</feature>
<organism evidence="10 11">
    <name type="scientific">Fomitopsis schrenkii</name>
    <name type="common">Brown rot fungus</name>
    <dbReference type="NCBI Taxonomy" id="2126942"/>
    <lineage>
        <taxon>Eukaryota</taxon>
        <taxon>Fungi</taxon>
        <taxon>Dikarya</taxon>
        <taxon>Basidiomycota</taxon>
        <taxon>Agaricomycotina</taxon>
        <taxon>Agaricomycetes</taxon>
        <taxon>Polyporales</taxon>
        <taxon>Fomitopsis</taxon>
    </lineage>
</organism>
<keyword evidence="11" id="KW-1185">Reference proteome</keyword>
<gene>
    <name evidence="10" type="ORF">FOMPIDRAFT_1022240</name>
</gene>
<sequence>MNTDQAPSWLPSYLLPFVTISYPAATPAAPDSFPDSKHYDLGLLDGCLMISIIIAFAALRDVARLFILEPFARWWLTRVLVASKTATLAHPKEKANGTANGNGHVFHDHTGDGHPPSANGNGHVAVTGIQLSKREAKKMRKSVLRFAEQGWDLIYSSFAWGFGLYIHRHVPTRLLSPTDVWIGYPHIPLPGPIKFYYLMESAFYTHQILVINAEARRKDHWQMMTHHVITVSLMLLSYSYNCTRVGCLVMFIMDWCDIWLPLAKMIRYMGLTTLCDITFVFWMLSWAVTRHGLFGLVIRSAFLDISRLIPSVWDPERGYFMTVEVKWMFISMLAALEVLQIIWFGMILRIAWRVITGSNAEDSRSDDEDDADSSEVESKKDR</sequence>
<dbReference type="GO" id="GO:0050291">
    <property type="term" value="F:sphingosine N-acyltransferase activity"/>
    <property type="evidence" value="ECO:0007669"/>
    <property type="project" value="InterPro"/>
</dbReference>
<evidence type="ECO:0000256" key="8">
    <source>
        <dbReference type="SAM" id="Phobius"/>
    </source>
</evidence>
<dbReference type="HOGENOM" id="CLU_028277_2_1_1"/>
<dbReference type="GO" id="GO:0046513">
    <property type="term" value="P:ceramide biosynthetic process"/>
    <property type="evidence" value="ECO:0007669"/>
    <property type="project" value="InterPro"/>
</dbReference>
<evidence type="ECO:0000256" key="3">
    <source>
        <dbReference type="ARBA" id="ARBA00022692"/>
    </source>
</evidence>
<proteinExistence type="inferred from homology"/>
<evidence type="ECO:0000256" key="2">
    <source>
        <dbReference type="ARBA" id="ARBA00009808"/>
    </source>
</evidence>
<keyword evidence="4 8" id="KW-1133">Transmembrane helix</keyword>
<dbReference type="PROSITE" id="PS50922">
    <property type="entry name" value="TLC"/>
    <property type="match status" value="1"/>
</dbReference>
<dbReference type="OrthoDB" id="537032at2759"/>
<dbReference type="FunCoup" id="S8FQV4">
    <property type="interactions" value="244"/>
</dbReference>
<dbReference type="PANTHER" id="PTHR12560:SF0">
    <property type="entry name" value="LD18904P"/>
    <property type="match status" value="1"/>
</dbReference>
<dbReference type="InterPro" id="IPR016439">
    <property type="entry name" value="Lag1/Lac1-like"/>
</dbReference>
<feature type="region of interest" description="Disordered" evidence="7">
    <location>
        <begin position="91"/>
        <end position="118"/>
    </location>
</feature>
<comment type="subcellular location">
    <subcellularLocation>
        <location evidence="1">Membrane</location>
        <topology evidence="1">Multi-pass membrane protein</topology>
    </subcellularLocation>
</comment>
<feature type="transmembrane region" description="Helical" evidence="8">
    <location>
        <begin position="325"/>
        <end position="348"/>
    </location>
</feature>
<keyword evidence="5 6" id="KW-0472">Membrane</keyword>
<name>S8FQV4_FOMSC</name>
<dbReference type="Proteomes" id="UP000015241">
    <property type="component" value="Unassembled WGS sequence"/>
</dbReference>
<feature type="transmembrane region" description="Helical" evidence="8">
    <location>
        <begin position="265"/>
        <end position="284"/>
    </location>
</feature>
<dbReference type="AlphaFoldDB" id="S8FQV4"/>
<evidence type="ECO:0000256" key="4">
    <source>
        <dbReference type="ARBA" id="ARBA00022989"/>
    </source>
</evidence>
<evidence type="ECO:0000313" key="10">
    <source>
        <dbReference type="EMBL" id="EPT03631.1"/>
    </source>
</evidence>
<dbReference type="STRING" id="743788.S8FQV4"/>
<dbReference type="InterPro" id="IPR006634">
    <property type="entry name" value="TLC-dom"/>
</dbReference>
<evidence type="ECO:0000256" key="5">
    <source>
        <dbReference type="ARBA" id="ARBA00023136"/>
    </source>
</evidence>
<keyword evidence="3 6" id="KW-0812">Transmembrane</keyword>
<dbReference type="Pfam" id="PF03798">
    <property type="entry name" value="TRAM_LAG1_CLN8"/>
    <property type="match status" value="1"/>
</dbReference>